<proteinExistence type="predicted"/>
<evidence type="ECO:0000313" key="1">
    <source>
        <dbReference type="Proteomes" id="UP000095281"/>
    </source>
</evidence>
<name>A0A1I8BZH0_MELHA</name>
<keyword evidence="1" id="KW-1185">Reference proteome</keyword>
<accession>A0A1I8BZH0</accession>
<dbReference type="Proteomes" id="UP000095281">
    <property type="component" value="Unplaced"/>
</dbReference>
<dbReference type="WBParaSite" id="MhA1_Contig88.frz3.gene12">
    <property type="protein sequence ID" value="MhA1_Contig88.frz3.gene12"/>
    <property type="gene ID" value="MhA1_Contig88.frz3.gene12"/>
</dbReference>
<organism evidence="1 2">
    <name type="scientific">Meloidogyne hapla</name>
    <name type="common">Root-knot nematode worm</name>
    <dbReference type="NCBI Taxonomy" id="6305"/>
    <lineage>
        <taxon>Eukaryota</taxon>
        <taxon>Metazoa</taxon>
        <taxon>Ecdysozoa</taxon>
        <taxon>Nematoda</taxon>
        <taxon>Chromadorea</taxon>
        <taxon>Rhabditida</taxon>
        <taxon>Tylenchina</taxon>
        <taxon>Tylenchomorpha</taxon>
        <taxon>Tylenchoidea</taxon>
        <taxon>Meloidogynidae</taxon>
        <taxon>Meloidogyninae</taxon>
        <taxon>Meloidogyne</taxon>
    </lineage>
</organism>
<dbReference type="AlphaFoldDB" id="A0A1I8BZH0"/>
<evidence type="ECO:0000313" key="2">
    <source>
        <dbReference type="WBParaSite" id="MhA1_Contig88.frz3.gene12"/>
    </source>
</evidence>
<sequence length="355" mass="42092">MVEYFEYSLKEDGLPYIKLIGMEINKTEIEVKIEFERKIEEDKPITLKPFNIEITSNLYDETHINIDNNGKRLMKIKEWNKNDSYTEGVYAYLYDESVKGLYLLFSISPLFYAQINFATSNESKNLKRSLVNINGINTFLFQLNDKPYKFKKLECFLNPEWSNEEIKNVNHPKNKIGEASTSSVNLTNEEPLEISKIKICIKFEKKGKYFVKIMSTVLRIKNDKIFKFFVEIESDGMLKCVNKEFKKLNETENGILKLLRKGLQISVKEGEFEDKEDGKMKIEEIEEINDYIFKIQPLFIYEEYDFYKKDEIKENDKKEENDNDKKEKKKVFQTKNKKFDYGKMMKGIGENKKNN</sequence>
<reference evidence="2" key="1">
    <citation type="submission" date="2016-11" db="UniProtKB">
        <authorList>
            <consortium name="WormBaseParasite"/>
        </authorList>
    </citation>
    <scope>IDENTIFICATION</scope>
</reference>
<protein>
    <submittedName>
        <fullName evidence="2">Uncharacterized protein</fullName>
    </submittedName>
</protein>